<keyword evidence="1" id="KW-0812">Transmembrane</keyword>
<evidence type="ECO:0000256" key="1">
    <source>
        <dbReference type="SAM" id="Phobius"/>
    </source>
</evidence>
<reference evidence="3" key="1">
    <citation type="submission" date="2021-12" db="EMBL/GenBank/DDBJ databases">
        <authorList>
            <person name="King R."/>
        </authorList>
    </citation>
    <scope>NUCLEOTIDE SEQUENCE</scope>
</reference>
<sequence>MMYLWFILFVPSARLIWPPAHDVSLEDNDTFEIIDTFDEEEMQDVYDEESEMIRMGLLEKETTESGDFYRLHQVAERRNKEVSKEDKKLRYKYKREFNPEMLEPRPWKASYIDEKGGEHKNKRAFDVNTNYDYNTYEIEFKKNLEKRENLSSTLNATDVAEDETLKDAAGTLIDFKKPINCTAEENRGIGIGALECLWEDQSTDHKAVKVLKKIGKIIVVWTTVYLAIAIPLWCWCCCCFRCKFCFPKARIDEVKKYLTENPIGVYHDEDGAEIKYEPTNYEKYAQKKLERAIRKL</sequence>
<feature type="transmembrane region" description="Helical" evidence="1">
    <location>
        <begin position="218"/>
        <end position="240"/>
    </location>
</feature>
<dbReference type="Proteomes" id="UP001154078">
    <property type="component" value="Chromosome 2"/>
</dbReference>
<keyword evidence="4" id="KW-1185">Reference proteome</keyword>
<dbReference type="OrthoDB" id="6617422at2759"/>
<evidence type="ECO:0000313" key="3">
    <source>
        <dbReference type="EMBL" id="CAH0552132.1"/>
    </source>
</evidence>
<keyword evidence="1" id="KW-0472">Membrane</keyword>
<feature type="chain" id="PRO_5040350540" evidence="2">
    <location>
        <begin position="16"/>
        <end position="296"/>
    </location>
</feature>
<keyword evidence="2" id="KW-0732">Signal</keyword>
<organism evidence="3 4">
    <name type="scientific">Brassicogethes aeneus</name>
    <name type="common">Rape pollen beetle</name>
    <name type="synonym">Meligethes aeneus</name>
    <dbReference type="NCBI Taxonomy" id="1431903"/>
    <lineage>
        <taxon>Eukaryota</taxon>
        <taxon>Metazoa</taxon>
        <taxon>Ecdysozoa</taxon>
        <taxon>Arthropoda</taxon>
        <taxon>Hexapoda</taxon>
        <taxon>Insecta</taxon>
        <taxon>Pterygota</taxon>
        <taxon>Neoptera</taxon>
        <taxon>Endopterygota</taxon>
        <taxon>Coleoptera</taxon>
        <taxon>Polyphaga</taxon>
        <taxon>Cucujiformia</taxon>
        <taxon>Nitidulidae</taxon>
        <taxon>Meligethinae</taxon>
        <taxon>Brassicogethes</taxon>
    </lineage>
</organism>
<evidence type="ECO:0000256" key="2">
    <source>
        <dbReference type="SAM" id="SignalP"/>
    </source>
</evidence>
<accession>A0A9P0B065</accession>
<feature type="signal peptide" evidence="2">
    <location>
        <begin position="1"/>
        <end position="15"/>
    </location>
</feature>
<dbReference type="AlphaFoldDB" id="A0A9P0B065"/>
<proteinExistence type="predicted"/>
<name>A0A9P0B065_BRAAE</name>
<evidence type="ECO:0000313" key="4">
    <source>
        <dbReference type="Proteomes" id="UP001154078"/>
    </source>
</evidence>
<protein>
    <submittedName>
        <fullName evidence="3">Uncharacterized protein</fullName>
    </submittedName>
</protein>
<dbReference type="EMBL" id="OV121133">
    <property type="protein sequence ID" value="CAH0552132.1"/>
    <property type="molecule type" value="Genomic_DNA"/>
</dbReference>
<gene>
    <name evidence="3" type="ORF">MELIAE_LOCUS4578</name>
</gene>
<keyword evidence="1" id="KW-1133">Transmembrane helix</keyword>